<dbReference type="PRINTS" id="PR00123">
    <property type="entry name" value="ATPASEA"/>
</dbReference>
<dbReference type="GO" id="GO:0015986">
    <property type="term" value="P:proton motive force-driven ATP synthesis"/>
    <property type="evidence" value="ECO:0007669"/>
    <property type="project" value="InterPro"/>
</dbReference>
<evidence type="ECO:0000256" key="11">
    <source>
        <dbReference type="SAM" id="Phobius"/>
    </source>
</evidence>
<keyword evidence="9 11" id="KW-0472">Membrane</keyword>
<organism evidence="12">
    <name type="scientific">Hiatella arctica</name>
    <dbReference type="NCBI Taxonomy" id="120431"/>
    <lineage>
        <taxon>Eukaryota</taxon>
        <taxon>Metazoa</taxon>
        <taxon>Spiralia</taxon>
        <taxon>Lophotrochozoa</taxon>
        <taxon>Mollusca</taxon>
        <taxon>Bivalvia</taxon>
        <taxon>Autobranchia</taxon>
        <taxon>Heteroconchia</taxon>
        <taxon>Euheterodonta</taxon>
        <taxon>Imparidentia</taxon>
        <taxon>Adapedonta</taxon>
        <taxon>Hiatelloidea</taxon>
        <taxon>Hiatellidae</taxon>
        <taxon>Hiatella</taxon>
    </lineage>
</organism>
<evidence type="ECO:0000256" key="4">
    <source>
        <dbReference type="ARBA" id="ARBA00022547"/>
    </source>
</evidence>
<evidence type="ECO:0000256" key="8">
    <source>
        <dbReference type="ARBA" id="ARBA00023065"/>
    </source>
</evidence>
<evidence type="ECO:0000256" key="1">
    <source>
        <dbReference type="ARBA" id="ARBA00004141"/>
    </source>
</evidence>
<dbReference type="AlphaFoldDB" id="Q06SC2"/>
<dbReference type="InterPro" id="IPR000568">
    <property type="entry name" value="ATP_synth_F0_asu"/>
</dbReference>
<evidence type="ECO:0000256" key="2">
    <source>
        <dbReference type="ARBA" id="ARBA00006810"/>
    </source>
</evidence>
<dbReference type="SUPFAM" id="SSF81336">
    <property type="entry name" value="F1F0 ATP synthase subunit A"/>
    <property type="match status" value="1"/>
</dbReference>
<reference evidence="12" key="1">
    <citation type="journal article" date="2006" name="Front. Zool.">
        <title>The complete sequences and gene organisation of the mitochondrial genomes of the heterodont bivalves Acanthocardia tuberculata and Hiatella arctica--and the first record for a putative Atpase subunit 8 gene in marine bivalves.</title>
        <authorList>
            <person name="Dreyer H."/>
            <person name="Steiner G."/>
        </authorList>
    </citation>
    <scope>NUCLEOTIDE SEQUENCE</scope>
</reference>
<name>Q06SC2_9BIVA</name>
<evidence type="ECO:0000256" key="3">
    <source>
        <dbReference type="ARBA" id="ARBA00022448"/>
    </source>
</evidence>
<dbReference type="EMBL" id="DQ632742">
    <property type="protein sequence ID" value="ABF60116.1"/>
    <property type="molecule type" value="Genomic_DNA"/>
</dbReference>
<keyword evidence="6" id="KW-0375">Hydrogen ion transport</keyword>
<proteinExistence type="inferred from homology"/>
<feature type="transmembrane region" description="Helical" evidence="11">
    <location>
        <begin position="147"/>
        <end position="164"/>
    </location>
</feature>
<keyword evidence="12" id="KW-0496">Mitochondrion</keyword>
<gene>
    <name evidence="12" type="primary">ATP6</name>
</gene>
<feature type="transmembrane region" description="Helical" evidence="11">
    <location>
        <begin position="12"/>
        <end position="35"/>
    </location>
</feature>
<comment type="similarity">
    <text evidence="2">Belongs to the ATPase A chain family.</text>
</comment>
<evidence type="ECO:0000256" key="7">
    <source>
        <dbReference type="ARBA" id="ARBA00022989"/>
    </source>
</evidence>
<feature type="transmembrane region" description="Helical" evidence="11">
    <location>
        <begin position="109"/>
        <end position="127"/>
    </location>
</feature>
<dbReference type="GO" id="GO:0015078">
    <property type="term" value="F:proton transmembrane transporter activity"/>
    <property type="evidence" value="ECO:0007669"/>
    <property type="project" value="InterPro"/>
</dbReference>
<dbReference type="InterPro" id="IPR035908">
    <property type="entry name" value="F0_ATP_A_sf"/>
</dbReference>
<dbReference type="PROSITE" id="PS00449">
    <property type="entry name" value="ATPASE_A"/>
    <property type="match status" value="1"/>
</dbReference>
<keyword evidence="8" id="KW-0406">Ion transport</keyword>
<evidence type="ECO:0000256" key="10">
    <source>
        <dbReference type="ARBA" id="ARBA00023310"/>
    </source>
</evidence>
<keyword evidence="5 11" id="KW-0812">Transmembrane</keyword>
<feature type="transmembrane region" description="Helical" evidence="11">
    <location>
        <begin position="78"/>
        <end position="102"/>
    </location>
</feature>
<geneLocation type="mitochondrion" evidence="12"/>
<comment type="subcellular location">
    <subcellularLocation>
        <location evidence="1">Membrane</location>
        <topology evidence="1">Multi-pass membrane protein</topology>
    </subcellularLocation>
</comment>
<protein>
    <submittedName>
        <fullName evidence="12">ATP synthase F0 subunit 6</fullName>
    </submittedName>
</protein>
<accession>Q06SC2</accession>
<keyword evidence="7 11" id="KW-1133">Transmembrane helix</keyword>
<dbReference type="Gene3D" id="1.20.120.220">
    <property type="entry name" value="ATP synthase, F0 complex, subunit A"/>
    <property type="match status" value="1"/>
</dbReference>
<keyword evidence="3" id="KW-0813">Transport</keyword>
<keyword evidence="10" id="KW-0066">ATP synthesis</keyword>
<keyword evidence="4" id="KW-0138">CF(0)</keyword>
<feature type="transmembrane region" description="Helical" evidence="11">
    <location>
        <begin position="176"/>
        <end position="201"/>
    </location>
</feature>
<evidence type="ECO:0000313" key="12">
    <source>
        <dbReference type="EMBL" id="ABF60116.1"/>
    </source>
</evidence>
<evidence type="ECO:0000256" key="5">
    <source>
        <dbReference type="ARBA" id="ARBA00022692"/>
    </source>
</evidence>
<dbReference type="GO" id="GO:0045259">
    <property type="term" value="C:proton-transporting ATP synthase complex"/>
    <property type="evidence" value="ECO:0007669"/>
    <property type="project" value="UniProtKB-KW"/>
</dbReference>
<evidence type="ECO:0000256" key="6">
    <source>
        <dbReference type="ARBA" id="ARBA00022781"/>
    </source>
</evidence>
<feature type="transmembrane region" description="Helical" evidence="11">
    <location>
        <begin position="238"/>
        <end position="256"/>
    </location>
</feature>
<sequence length="260" mass="29600">MMSDLFSSLDHSPAQFGSLLVLYWFFMCSGLLHYINSVDYWYIPTTNLIHCFNWVEAGEFEEVFDVEHDNRWGTVGGYASFFTSIMVLLTFIQSLSFIGVLFSPNMVPTGLLCGSTLIMSILGWASFSSWFDRPKFFGEMWFPEFGYVAGFITFQLMFFVWLTRSITLAVRLMANILIGHILMAILMKGIVFSISTIFFVLDGGMSGSLSWCTFMKFLSVPGILLKMTLVVLMRILELLTGCIQLWVFGLLINMYGNEIL</sequence>
<evidence type="ECO:0000256" key="9">
    <source>
        <dbReference type="ARBA" id="ARBA00023136"/>
    </source>
</evidence>
<dbReference type="GO" id="GO:0005743">
    <property type="term" value="C:mitochondrial inner membrane"/>
    <property type="evidence" value="ECO:0007669"/>
    <property type="project" value="UniProtKB-SubCell"/>
</dbReference>
<dbReference type="InterPro" id="IPR023011">
    <property type="entry name" value="ATP_synth_F0_asu_AS"/>
</dbReference>